<gene>
    <name evidence="9" type="primary">ULK2</name>
    <name evidence="9" type="ORF">DERF_007259</name>
    <name evidence="8" type="ORF">HUG17_1701</name>
</gene>
<keyword evidence="4 5" id="KW-0067">ATP-binding</keyword>
<dbReference type="Proteomes" id="UP000790347">
    <property type="component" value="Unassembled WGS sequence"/>
</dbReference>
<dbReference type="Pfam" id="PF21127">
    <property type="entry name" value="ATG1-like_MIT2"/>
    <property type="match status" value="1"/>
</dbReference>
<dbReference type="GO" id="GO:0000422">
    <property type="term" value="P:autophagy of mitochondrion"/>
    <property type="evidence" value="ECO:0007669"/>
    <property type="project" value="TreeGrafter"/>
</dbReference>
<feature type="compositionally biased region" description="Low complexity" evidence="6">
    <location>
        <begin position="529"/>
        <end position="546"/>
    </location>
</feature>
<dbReference type="GO" id="GO:0004674">
    <property type="term" value="F:protein serine/threonine kinase activity"/>
    <property type="evidence" value="ECO:0007669"/>
    <property type="project" value="InterPro"/>
</dbReference>
<evidence type="ECO:0000313" key="8">
    <source>
        <dbReference type="EMBL" id="KAH7646163.1"/>
    </source>
</evidence>
<dbReference type="InterPro" id="IPR048941">
    <property type="entry name" value="ATG1-like_MIT2"/>
</dbReference>
<dbReference type="GO" id="GO:0061709">
    <property type="term" value="P:reticulophagy"/>
    <property type="evidence" value="ECO:0007669"/>
    <property type="project" value="TreeGrafter"/>
</dbReference>
<feature type="compositionally biased region" description="Low complexity" evidence="6">
    <location>
        <begin position="467"/>
        <end position="481"/>
    </location>
</feature>
<feature type="compositionally biased region" description="Polar residues" evidence="6">
    <location>
        <begin position="292"/>
        <end position="316"/>
    </location>
</feature>
<dbReference type="GO" id="GO:0034045">
    <property type="term" value="C:phagophore assembly site membrane"/>
    <property type="evidence" value="ECO:0007669"/>
    <property type="project" value="TreeGrafter"/>
</dbReference>
<dbReference type="GO" id="GO:0005776">
    <property type="term" value="C:autophagosome"/>
    <property type="evidence" value="ECO:0007669"/>
    <property type="project" value="TreeGrafter"/>
</dbReference>
<feature type="domain" description="Protein kinase" evidence="7">
    <location>
        <begin position="9"/>
        <end position="278"/>
    </location>
</feature>
<evidence type="ECO:0000259" key="7">
    <source>
        <dbReference type="PROSITE" id="PS50011"/>
    </source>
</evidence>
<feature type="compositionally biased region" description="Polar residues" evidence="6">
    <location>
        <begin position="548"/>
        <end position="588"/>
    </location>
</feature>
<dbReference type="Proteomes" id="UP000828236">
    <property type="component" value="Unassembled WGS sequence"/>
</dbReference>
<name>A0A922L5U1_DERFA</name>
<dbReference type="Gene3D" id="1.10.510.10">
    <property type="entry name" value="Transferase(Phosphotransferase) domain 1"/>
    <property type="match status" value="1"/>
</dbReference>
<feature type="binding site" evidence="5">
    <location>
        <position position="39"/>
    </location>
    <ligand>
        <name>ATP</name>
        <dbReference type="ChEBI" id="CHEBI:30616"/>
    </ligand>
</feature>
<dbReference type="EMBL" id="SDOV01000001">
    <property type="protein sequence ID" value="KAH7646163.1"/>
    <property type="molecule type" value="Genomic_DNA"/>
</dbReference>
<dbReference type="InterPro" id="IPR008271">
    <property type="entry name" value="Ser/Thr_kinase_AS"/>
</dbReference>
<sequence length="1055" mass="119022">METIGQFEYNDKDLIGHGAFAVVYKGRFINNPKKEVAIKRITKKNLSRSQNLLKKEIKILQELTELHHENVVCLLDCKETPQYVYLVMEYCNGGDLADYLNATKRTLSESTIRIFLRQIAAAMKALNAKGVVHRDLKPQNILLCYQSEDDGRMPPPSTIQLKIADFGFARFLGEGVMAATLCGSPMYMAPEVIMSQRYGAKADLWSIATIIYQCLTGQAPFKANTPHELRHYYESTPNLAPMIPKSTSPLLADLLTRLLRRNAKDRMDFEEFFCHPFLNEDTNLPPMVTYCDNKNSKSNQENIKPNYMKQHQNSRVNRLKEENKSASSKGIGGEREVSAGSSQMKNLKSNNMITESEKKEIPNNNKNRQSPNSGDSSDVDDFVMINEDVVATIVPQQIPNTVTGTITTAAESSLPQRILNRTLRPLVSYAMPEPVPVPTQRAAYEQIQRSSGSNSSSIGVIHESDSESASGGNSGGNAKSSMTSQSPPRTPPQNIVNNNNNQQRRQSSNTQKQTCSSPNTVNLKRHDSSSSIGSSVESASSRGGSSRHVLTTDVSQMSPPVNFTLGSSPTQSPGSGFMQMNTGNNSSYHRSRRLSIPHLNQQQQQQFSQPISPPYFNYPTSNYSNLSGYHYGSMVNHHHHHQQYYHGSPERYTMQNTSPKLSQHSNLRHSKTEPSISSHLPVNNDNSNDNLMKTIQHSSSSLLAKDYYGSTRALNIQQQQNYPHYHQHYHHHHGHPQTYCPAGSGHFYGITAVQPQPQGPDNNNKLVHRHHYQSSANVHPYYTLNHHPHHPSTGAHQHLFPCCPSASQMMHSPPSPSSTSFRSRMFPYVKDTPITFEPPVLSEETLLDKHHNETLAKLNFVLALVDSIFELVNDISNPIAVLSESTTSNELSDEEQKNKERFVLYFRCLQLLSSALKLSQKEISDKRLYTSNNVRNVLKIMKDKYHKCLDLCNNLRDENKLLLKTLDNISADKIIYEYALKMCRSGAVDELIGSREESFKRYQTAQILLHSLSQQINNNDDRYILNRYREAVEKRLYYLLQNQGSGYNILTYNSP</sequence>
<feature type="compositionally biased region" description="Low complexity" evidence="6">
    <location>
        <begin position="493"/>
        <end position="514"/>
    </location>
</feature>
<keyword evidence="10" id="KW-1185">Reference proteome</keyword>
<accession>A0A922L5U1</accession>
<dbReference type="Gene3D" id="3.30.200.20">
    <property type="entry name" value="Phosphorylase Kinase, domain 1"/>
    <property type="match status" value="1"/>
</dbReference>
<feature type="compositionally biased region" description="Polar residues" evidence="6">
    <location>
        <begin position="362"/>
        <end position="376"/>
    </location>
</feature>
<reference evidence="9" key="1">
    <citation type="submission" date="2013-05" db="EMBL/GenBank/DDBJ databases">
        <authorList>
            <person name="Yim A.K.Y."/>
            <person name="Chan T.F."/>
            <person name="Ji K.M."/>
            <person name="Liu X.Y."/>
            <person name="Zhou J.W."/>
            <person name="Li R.Q."/>
            <person name="Yang K.Y."/>
            <person name="Li J."/>
            <person name="Li M."/>
            <person name="Law P.T.W."/>
            <person name="Wu Y.L."/>
            <person name="Cai Z.L."/>
            <person name="Qin H."/>
            <person name="Bao Y."/>
            <person name="Leung R.K.K."/>
            <person name="Ng P.K.S."/>
            <person name="Zou J."/>
            <person name="Zhong X.J."/>
            <person name="Ran P.X."/>
            <person name="Zhong N.S."/>
            <person name="Liu Z.G."/>
            <person name="Tsui S.K.W."/>
        </authorList>
    </citation>
    <scope>NUCLEOTIDE SEQUENCE</scope>
    <source>
        <strain evidence="9">Derf</strain>
        <tissue evidence="9">Whole organism</tissue>
    </source>
</reference>
<keyword evidence="1" id="KW-0808">Transferase</keyword>
<dbReference type="GO" id="GO:0034727">
    <property type="term" value="P:piecemeal microautophagy of the nucleus"/>
    <property type="evidence" value="ECO:0007669"/>
    <property type="project" value="TreeGrafter"/>
</dbReference>
<dbReference type="AlphaFoldDB" id="A0A922L5U1"/>
<dbReference type="InterPro" id="IPR011009">
    <property type="entry name" value="Kinase-like_dom_sf"/>
</dbReference>
<dbReference type="EMBL" id="ASGP02000003">
    <property type="protein sequence ID" value="KAH9516524.1"/>
    <property type="molecule type" value="Genomic_DNA"/>
</dbReference>
<dbReference type="PANTHER" id="PTHR24348:SF22">
    <property type="entry name" value="NON-SPECIFIC SERINE_THREONINE PROTEIN KINASE"/>
    <property type="match status" value="1"/>
</dbReference>
<dbReference type="GO" id="GO:0010508">
    <property type="term" value="P:positive regulation of autophagy"/>
    <property type="evidence" value="ECO:0007669"/>
    <property type="project" value="TreeGrafter"/>
</dbReference>
<dbReference type="GO" id="GO:0005829">
    <property type="term" value="C:cytosol"/>
    <property type="evidence" value="ECO:0007669"/>
    <property type="project" value="TreeGrafter"/>
</dbReference>
<organism evidence="9 10">
    <name type="scientific">Dermatophagoides farinae</name>
    <name type="common">American house dust mite</name>
    <dbReference type="NCBI Taxonomy" id="6954"/>
    <lineage>
        <taxon>Eukaryota</taxon>
        <taxon>Metazoa</taxon>
        <taxon>Ecdysozoa</taxon>
        <taxon>Arthropoda</taxon>
        <taxon>Chelicerata</taxon>
        <taxon>Arachnida</taxon>
        <taxon>Acari</taxon>
        <taxon>Acariformes</taxon>
        <taxon>Sarcoptiformes</taxon>
        <taxon>Astigmata</taxon>
        <taxon>Psoroptidia</taxon>
        <taxon>Analgoidea</taxon>
        <taxon>Pyroglyphidae</taxon>
        <taxon>Dermatophagoidinae</taxon>
        <taxon>Dermatophagoides</taxon>
    </lineage>
</organism>
<evidence type="ECO:0000256" key="3">
    <source>
        <dbReference type="ARBA" id="ARBA00022777"/>
    </source>
</evidence>
<dbReference type="PANTHER" id="PTHR24348">
    <property type="entry name" value="SERINE/THREONINE-PROTEIN KINASE UNC-51-RELATED"/>
    <property type="match status" value="1"/>
</dbReference>
<dbReference type="PROSITE" id="PS00107">
    <property type="entry name" value="PROTEIN_KINASE_ATP"/>
    <property type="match status" value="1"/>
</dbReference>
<feature type="compositionally biased region" description="Polar residues" evidence="6">
    <location>
        <begin position="339"/>
        <end position="354"/>
    </location>
</feature>
<evidence type="ECO:0000256" key="2">
    <source>
        <dbReference type="ARBA" id="ARBA00022741"/>
    </source>
</evidence>
<evidence type="ECO:0000256" key="6">
    <source>
        <dbReference type="SAM" id="MobiDB-lite"/>
    </source>
</evidence>
<dbReference type="FunFam" id="3.30.200.20:FF:000149">
    <property type="entry name" value="serine/threonine-protein kinase unc-51 isoform X1"/>
    <property type="match status" value="1"/>
</dbReference>
<dbReference type="PROSITE" id="PS00108">
    <property type="entry name" value="PROTEIN_KINASE_ST"/>
    <property type="match status" value="1"/>
</dbReference>
<keyword evidence="3 9" id="KW-0418">Kinase</keyword>
<dbReference type="PROSITE" id="PS50011">
    <property type="entry name" value="PROTEIN_KINASE_DOM"/>
    <property type="match status" value="1"/>
</dbReference>
<dbReference type="Pfam" id="PF00069">
    <property type="entry name" value="Pkinase"/>
    <property type="match status" value="1"/>
</dbReference>
<evidence type="ECO:0000313" key="9">
    <source>
        <dbReference type="EMBL" id="KAH9516524.1"/>
    </source>
</evidence>
<reference evidence="8" key="2">
    <citation type="submission" date="2020-06" db="EMBL/GenBank/DDBJ databases">
        <authorList>
            <person name="Ji K."/>
            <person name="Li J."/>
        </authorList>
    </citation>
    <scope>NUCLEOTIDE SEQUENCE</scope>
    <source>
        <strain evidence="8">JKM2019</strain>
        <tissue evidence="8">Whole body</tissue>
    </source>
</reference>
<feature type="region of interest" description="Disordered" evidence="6">
    <location>
        <begin position="446"/>
        <end position="590"/>
    </location>
</feature>
<comment type="caution">
    <text evidence="9">The sequence shown here is derived from an EMBL/GenBank/DDBJ whole genome shotgun (WGS) entry which is preliminary data.</text>
</comment>
<dbReference type="SUPFAM" id="SSF56112">
    <property type="entry name" value="Protein kinase-like (PK-like)"/>
    <property type="match status" value="1"/>
</dbReference>
<dbReference type="GO" id="GO:0005524">
    <property type="term" value="F:ATP binding"/>
    <property type="evidence" value="ECO:0007669"/>
    <property type="project" value="UniProtKB-UniRule"/>
</dbReference>
<protein>
    <submittedName>
        <fullName evidence="9">Serine/threonine-protein kinase ulk2</fullName>
    </submittedName>
    <submittedName>
        <fullName evidence="8">Serine/threonine-protein kinase unc-51-like isoform x2</fullName>
    </submittedName>
</protein>
<evidence type="ECO:0000256" key="5">
    <source>
        <dbReference type="PROSITE-ProRule" id="PRU10141"/>
    </source>
</evidence>
<proteinExistence type="predicted"/>
<dbReference type="InterPro" id="IPR045269">
    <property type="entry name" value="Atg1-like"/>
</dbReference>
<dbReference type="GO" id="GO:0042594">
    <property type="term" value="P:response to starvation"/>
    <property type="evidence" value="ECO:0007669"/>
    <property type="project" value="TreeGrafter"/>
</dbReference>
<keyword evidence="2 5" id="KW-0547">Nucleotide-binding</keyword>
<dbReference type="FunFam" id="1.10.510.10:FF:000493">
    <property type="entry name" value="serine/threonine-protein kinase unc-51 isoform X2"/>
    <property type="match status" value="1"/>
</dbReference>
<dbReference type="GO" id="GO:0000045">
    <property type="term" value="P:autophagosome assembly"/>
    <property type="evidence" value="ECO:0007669"/>
    <property type="project" value="TreeGrafter"/>
</dbReference>
<evidence type="ECO:0000313" key="10">
    <source>
        <dbReference type="Proteomes" id="UP000790347"/>
    </source>
</evidence>
<dbReference type="SMART" id="SM00220">
    <property type="entry name" value="S_TKc"/>
    <property type="match status" value="1"/>
</dbReference>
<reference evidence="8" key="3">
    <citation type="journal article" date="2021" name="World Allergy Organ. J.">
        <title>Chromosome-level assembly of Dermatophagoides farinae genome and transcriptome reveals two novel allergens Der f 37 and Der f 39.</title>
        <authorList>
            <person name="Chen J."/>
            <person name="Cai Z."/>
            <person name="Fan D."/>
            <person name="Hu J."/>
            <person name="Hou Y."/>
            <person name="He Y."/>
            <person name="Zhang Z."/>
            <person name="Zhao Z."/>
            <person name="Gao P."/>
            <person name="Hu W."/>
            <person name="Sun J."/>
            <person name="Li J."/>
            <person name="Ji K."/>
        </authorList>
    </citation>
    <scope>NUCLEOTIDE SEQUENCE</scope>
    <source>
        <strain evidence="8">JKM2019</strain>
    </source>
</reference>
<feature type="region of interest" description="Disordered" evidence="6">
    <location>
        <begin position="290"/>
        <end position="380"/>
    </location>
</feature>
<evidence type="ECO:0000256" key="1">
    <source>
        <dbReference type="ARBA" id="ARBA00022679"/>
    </source>
</evidence>
<evidence type="ECO:0000256" key="4">
    <source>
        <dbReference type="ARBA" id="ARBA00022840"/>
    </source>
</evidence>
<dbReference type="InterPro" id="IPR017441">
    <property type="entry name" value="Protein_kinase_ATP_BS"/>
</dbReference>
<dbReference type="InterPro" id="IPR000719">
    <property type="entry name" value="Prot_kinase_dom"/>
</dbReference>
<reference evidence="9" key="4">
    <citation type="journal article" date="2022" name="Res Sq">
        <title>Comparative Genomics Reveals Insights into the Divergent Evolution of Astigmatic Mites and Household Pest Adaptations.</title>
        <authorList>
            <person name="Xiong Q."/>
            <person name="Wan A.T.-Y."/>
            <person name="Liu X.-Y."/>
            <person name="Fung C.S.-H."/>
            <person name="Xiao X."/>
            <person name="Malainual N."/>
            <person name="Hou J."/>
            <person name="Wang L."/>
            <person name="Wang M."/>
            <person name="Yang K."/>
            <person name="Cui Y."/>
            <person name="Leung E."/>
            <person name="Nong W."/>
            <person name="Shin S.-K."/>
            <person name="Au S."/>
            <person name="Jeong K.Y."/>
            <person name="Chew F.T."/>
            <person name="Hui J."/>
            <person name="Leung T.F."/>
            <person name="Tungtrongchitr A."/>
            <person name="Zhong N."/>
            <person name="Liu Z."/>
            <person name="Tsui S."/>
        </authorList>
    </citation>
    <scope>NUCLEOTIDE SEQUENCE</scope>
    <source>
        <strain evidence="9">Derf</strain>
        <tissue evidence="9">Whole organism</tissue>
    </source>
</reference>
<dbReference type="OrthoDB" id="346907at2759"/>
<dbReference type="GO" id="GO:0048675">
    <property type="term" value="P:axon extension"/>
    <property type="evidence" value="ECO:0007669"/>
    <property type="project" value="TreeGrafter"/>
</dbReference>